<protein>
    <recommendedName>
        <fullName evidence="5">UDP-2,3-diacylglucosamine pyrophosphatase</fullName>
    </recommendedName>
</protein>
<dbReference type="EMBL" id="AP025637">
    <property type="protein sequence ID" value="BDG73338.1"/>
    <property type="molecule type" value="Genomic_DNA"/>
</dbReference>
<dbReference type="Proteomes" id="UP000831327">
    <property type="component" value="Chromosome"/>
</dbReference>
<feature type="domain" description="LpxI N-terminal" evidence="2">
    <location>
        <begin position="8"/>
        <end position="135"/>
    </location>
</feature>
<proteinExistence type="predicted"/>
<dbReference type="RefSeq" id="WP_244407563.1">
    <property type="nucleotide sequence ID" value="NZ_AP025637.1"/>
</dbReference>
<evidence type="ECO:0000259" key="1">
    <source>
        <dbReference type="Pfam" id="PF06230"/>
    </source>
</evidence>
<evidence type="ECO:0008006" key="5">
    <source>
        <dbReference type="Google" id="ProtNLM"/>
    </source>
</evidence>
<dbReference type="InterPro" id="IPR053174">
    <property type="entry name" value="LpxI"/>
</dbReference>
<organism evidence="3 4">
    <name type="scientific">Roseomonas fluvialis</name>
    <dbReference type="NCBI Taxonomy" id="1750527"/>
    <lineage>
        <taxon>Bacteria</taxon>
        <taxon>Pseudomonadati</taxon>
        <taxon>Pseudomonadota</taxon>
        <taxon>Alphaproteobacteria</taxon>
        <taxon>Acetobacterales</taxon>
        <taxon>Roseomonadaceae</taxon>
        <taxon>Roseomonas</taxon>
    </lineage>
</organism>
<evidence type="ECO:0000259" key="2">
    <source>
        <dbReference type="Pfam" id="PF17930"/>
    </source>
</evidence>
<dbReference type="PANTHER" id="PTHR39962:SF1">
    <property type="entry name" value="LPXI FAMILY PROTEIN"/>
    <property type="match status" value="1"/>
</dbReference>
<keyword evidence="4" id="KW-1185">Reference proteome</keyword>
<gene>
    <name evidence="3" type="ORF">Rmf_32670</name>
</gene>
<evidence type="ECO:0000313" key="4">
    <source>
        <dbReference type="Proteomes" id="UP000831327"/>
    </source>
</evidence>
<dbReference type="Gene3D" id="3.40.140.80">
    <property type="match status" value="1"/>
</dbReference>
<dbReference type="PANTHER" id="PTHR39962">
    <property type="entry name" value="BLL4848 PROTEIN"/>
    <property type="match status" value="1"/>
</dbReference>
<dbReference type="InterPro" id="IPR043167">
    <property type="entry name" value="LpxI_C_sf"/>
</dbReference>
<dbReference type="InterPro" id="IPR041255">
    <property type="entry name" value="LpxI_N"/>
</dbReference>
<dbReference type="InterPro" id="IPR010415">
    <property type="entry name" value="LpxI_C"/>
</dbReference>
<dbReference type="Pfam" id="PF17930">
    <property type="entry name" value="LpxI_N"/>
    <property type="match status" value="1"/>
</dbReference>
<name>A0ABM7Y601_9PROT</name>
<feature type="domain" description="LpxI C-terminal" evidence="1">
    <location>
        <begin position="142"/>
        <end position="270"/>
    </location>
</feature>
<dbReference type="Pfam" id="PF06230">
    <property type="entry name" value="LpxI_C"/>
    <property type="match status" value="1"/>
</dbReference>
<accession>A0ABM7Y601</accession>
<dbReference type="Gene3D" id="3.40.50.20">
    <property type="match status" value="1"/>
</dbReference>
<sequence>MSPDPGPLGIIAGGGLLPVRVAEAVAASGRPVIVAVLEGHGDTRAYPRFTAQAFRWGLAATMLAWLKGHGVRQVVLAGTVSRPSVLSLRPDAAGVKLLARIGRAAFTGDDSILRAVMKVLAEDGFEVLGAQQVLGGLLPPAALLAGAAPDDLARADIQRGIAVCRALGAVDVGQGCVVQQGLVLAVEAIEGTDAMLARAAMLQREGPGGVLVKALKPGQSRLADLPTIGPRTVENAATAGLRGLAFEAGGTILLERDATIARATAAGIFVLAFDPAEYSEGTTP</sequence>
<reference evidence="3 4" key="1">
    <citation type="journal article" date="2016" name="Microbes Environ.">
        <title>Phylogenetically diverse aerobic anoxygenic phototrophic bacteria isolated from epilithic biofilms in Tama river, Japan.</title>
        <authorList>
            <person name="Hirose S."/>
            <person name="Matsuura K."/>
            <person name="Haruta S."/>
        </authorList>
    </citation>
    <scope>NUCLEOTIDE SEQUENCE [LARGE SCALE GENOMIC DNA]</scope>
    <source>
        <strain evidence="3 4">S08</strain>
    </source>
</reference>
<evidence type="ECO:0000313" key="3">
    <source>
        <dbReference type="EMBL" id="BDG73338.1"/>
    </source>
</evidence>